<feature type="domain" description="Ion transport" evidence="10">
    <location>
        <begin position="861"/>
        <end position="1063"/>
    </location>
</feature>
<dbReference type="InterPro" id="IPR015943">
    <property type="entry name" value="WD40/YVTN_repeat-like_dom_sf"/>
</dbReference>
<dbReference type="InterPro" id="IPR001680">
    <property type="entry name" value="WD40_rpt"/>
</dbReference>
<feature type="repeat" description="WD" evidence="7">
    <location>
        <begin position="406"/>
        <end position="436"/>
    </location>
</feature>
<dbReference type="PROSITE" id="PS50294">
    <property type="entry name" value="WD_REPEATS_REGION"/>
    <property type="match status" value="1"/>
</dbReference>
<evidence type="ECO:0000256" key="5">
    <source>
        <dbReference type="ARBA" id="ARBA00022989"/>
    </source>
</evidence>
<feature type="transmembrane region" description="Helical" evidence="9">
    <location>
        <begin position="969"/>
        <end position="993"/>
    </location>
</feature>
<dbReference type="GO" id="GO:1990234">
    <property type="term" value="C:transferase complex"/>
    <property type="evidence" value="ECO:0007669"/>
    <property type="project" value="UniProtKB-ARBA"/>
</dbReference>
<keyword evidence="3 9" id="KW-0812">Transmembrane</keyword>
<dbReference type="PANTHER" id="PTHR22847:SF637">
    <property type="entry name" value="WD REPEAT DOMAIN 5B"/>
    <property type="match status" value="1"/>
</dbReference>
<feature type="transmembrane region" description="Helical" evidence="9">
    <location>
        <begin position="849"/>
        <end position="869"/>
    </location>
</feature>
<organism evidence="11 12">
    <name type="scientific">Blepharisma stoltei</name>
    <dbReference type="NCBI Taxonomy" id="1481888"/>
    <lineage>
        <taxon>Eukaryota</taxon>
        <taxon>Sar</taxon>
        <taxon>Alveolata</taxon>
        <taxon>Ciliophora</taxon>
        <taxon>Postciliodesmatophora</taxon>
        <taxon>Heterotrichea</taxon>
        <taxon>Heterotrichida</taxon>
        <taxon>Blepharismidae</taxon>
        <taxon>Blepharisma</taxon>
    </lineage>
</organism>
<feature type="transmembrane region" description="Helical" evidence="9">
    <location>
        <begin position="936"/>
        <end position="957"/>
    </location>
</feature>
<evidence type="ECO:0000313" key="11">
    <source>
        <dbReference type="EMBL" id="CAG9325921.1"/>
    </source>
</evidence>
<sequence length="1185" mass="136131">MEGIAIKTQLTMTESTVYEFNAQVDAYQAFCEDRKVLFTDIENPGEILVSSKNQYLFVNVNKQFITVFDITSKEKVNELTYDGVLHSFSEENDILVIAGSVGLAIWNVKDFTLIGKIGDEYDIRSVSVSQDGLWAVTGHRDGTLAKWNLKTQQEENSIFAHLQTEINKVVIFPDGLLIASSGGDRKVRIWSSNLEAIEEQRVTGKHSCLSVTSDNFIISGGGSNQVCVWKYLKTTDFMNGRVNSKFKSFSAVAVTYDSKYLFAYDSSIRVFSLETKEEDLKFPLKNEKVKSMCISRDNSKFFASTENNHIYSFNLCEDYKAKFIDSVEKGITSLSISQDSRYIAATFNNRKLKLIDRELNKSTNYQFDKAVSETFFSEDNAMLVSGIQDSTVCIKTLDGTRKDIILTAHRDEIRSVSGNSDIFITTSGDKTVRLWDTGNFCCLRTICVSCERLRDAYISSDGEHIVVLADNDIQIWRVNMESDSPIRIIEAPHEKVACIGVSKLGNEFFTVGYDFEVRIWSFASHLCISVMSLPNFALPMENIKELCVSSNDDKYLFTASNRGIQIWSLNDQIYLGNIPINDITAFTITSDNSTLIVADNSKVYEIINPTCETSAVLVLAPFEYSFKFWELLKQIFNLKINESYPEIMNHCIIMPHCINLLHIFTHKNQLDLLEAAIDRGCSFIRNANGKSPLTLSLDTKNKDCIKRITKKIAAMDDPNILIRTESDLIRLNKCATESLVHFYKQSFKEPSEKLPKFAIPLKTPVNFNTSISRIIDPTLYIAAQSREEIRSEKDVLLNFKVSNFRLNYTLGSQESIDFLVSLLDCTEGEIFKTQFIQSILYYKWSKVQLLLAAQGSLYAIFIIFLSFYTSYGNAEYALHPLLFLNFLFLVYEIMQMTVGCIDYFKEFWNWADLFRIMAFNVYYVWTLFGIDEYKNILFIAVITFFTWTRAIAYFRVFKETRYLIRIIQDIISAIMPFLAVLFYSILTFALLFYSVNNYSISETPFDKSWRHSYLIDYGDFTTDDYTWKDWVIFVMSTVINPLIMMNLLIALMNNTYAKVQEEAMVADFKEMAGFILEFESIMVWRRENGKKEFFQQCSVTEVLEDKEETLEEIVLEKTAAMTQRINGLSVQAEIVETKQEEVAKQIQESIQLAGDKMNYRINELNKKIQNENRELMEEVEKLLNL</sequence>
<dbReference type="InterPro" id="IPR036322">
    <property type="entry name" value="WD40_repeat_dom_sf"/>
</dbReference>
<dbReference type="SUPFAM" id="SSF140860">
    <property type="entry name" value="Pseudo ankyrin repeat-like"/>
    <property type="match status" value="1"/>
</dbReference>
<evidence type="ECO:0000259" key="10">
    <source>
        <dbReference type="Pfam" id="PF00520"/>
    </source>
</evidence>
<keyword evidence="5 9" id="KW-1133">Transmembrane helix</keyword>
<dbReference type="SUPFAM" id="SSF50978">
    <property type="entry name" value="WD40 repeat-like"/>
    <property type="match status" value="1"/>
</dbReference>
<feature type="transmembrane region" description="Helical" evidence="9">
    <location>
        <begin position="1030"/>
        <end position="1051"/>
    </location>
</feature>
<dbReference type="InterPro" id="IPR005821">
    <property type="entry name" value="Ion_trans_dom"/>
</dbReference>
<evidence type="ECO:0000256" key="6">
    <source>
        <dbReference type="ARBA" id="ARBA00023136"/>
    </source>
</evidence>
<protein>
    <recommendedName>
        <fullName evidence="10">Ion transport domain-containing protein</fullName>
    </recommendedName>
</protein>
<evidence type="ECO:0000256" key="2">
    <source>
        <dbReference type="ARBA" id="ARBA00022574"/>
    </source>
</evidence>
<evidence type="ECO:0000256" key="3">
    <source>
        <dbReference type="ARBA" id="ARBA00022692"/>
    </source>
</evidence>
<keyword evidence="8" id="KW-0175">Coiled coil</keyword>
<dbReference type="EMBL" id="CAJZBQ010000039">
    <property type="protein sequence ID" value="CAG9325921.1"/>
    <property type="molecule type" value="Genomic_DNA"/>
</dbReference>
<dbReference type="AlphaFoldDB" id="A0AAU9JYB9"/>
<comment type="caution">
    <text evidence="11">The sequence shown here is derived from an EMBL/GenBank/DDBJ whole genome shotgun (WGS) entry which is preliminary data.</text>
</comment>
<evidence type="ECO:0000256" key="8">
    <source>
        <dbReference type="SAM" id="Coils"/>
    </source>
</evidence>
<keyword evidence="4" id="KW-0677">Repeat</keyword>
<evidence type="ECO:0000313" key="12">
    <source>
        <dbReference type="Proteomes" id="UP001162131"/>
    </source>
</evidence>
<keyword evidence="6 9" id="KW-0472">Membrane</keyword>
<evidence type="ECO:0000256" key="1">
    <source>
        <dbReference type="ARBA" id="ARBA00004141"/>
    </source>
</evidence>
<feature type="transmembrane region" description="Helical" evidence="9">
    <location>
        <begin position="881"/>
        <end position="901"/>
    </location>
</feature>
<evidence type="ECO:0000256" key="9">
    <source>
        <dbReference type="SAM" id="Phobius"/>
    </source>
</evidence>
<feature type="repeat" description="WD" evidence="7">
    <location>
        <begin position="159"/>
        <end position="191"/>
    </location>
</feature>
<dbReference type="PROSITE" id="PS50082">
    <property type="entry name" value="WD_REPEATS_2"/>
    <property type="match status" value="3"/>
</dbReference>
<accession>A0AAU9JYB9</accession>
<proteinExistence type="predicted"/>
<keyword evidence="12" id="KW-1185">Reference proteome</keyword>
<dbReference type="GO" id="GO:0005216">
    <property type="term" value="F:monoatomic ion channel activity"/>
    <property type="evidence" value="ECO:0007669"/>
    <property type="project" value="InterPro"/>
</dbReference>
<dbReference type="SMART" id="SM00320">
    <property type="entry name" value="WD40"/>
    <property type="match status" value="9"/>
</dbReference>
<gene>
    <name evidence="11" type="ORF">BSTOLATCC_MIC39703</name>
</gene>
<dbReference type="SUPFAM" id="SSF82171">
    <property type="entry name" value="DPP6 N-terminal domain-like"/>
    <property type="match status" value="1"/>
</dbReference>
<evidence type="ECO:0000256" key="4">
    <source>
        <dbReference type="ARBA" id="ARBA00022737"/>
    </source>
</evidence>
<comment type="subcellular location">
    <subcellularLocation>
        <location evidence="1">Membrane</location>
        <topology evidence="1">Multi-pass membrane protein</topology>
    </subcellularLocation>
</comment>
<evidence type="ECO:0000256" key="7">
    <source>
        <dbReference type="PROSITE-ProRule" id="PRU00221"/>
    </source>
</evidence>
<dbReference type="Pfam" id="PF00520">
    <property type="entry name" value="Ion_trans"/>
    <property type="match status" value="1"/>
</dbReference>
<dbReference type="Proteomes" id="UP001162131">
    <property type="component" value="Unassembled WGS sequence"/>
</dbReference>
<dbReference type="Pfam" id="PF00400">
    <property type="entry name" value="WD40"/>
    <property type="match status" value="3"/>
</dbReference>
<name>A0AAU9JYB9_9CILI</name>
<feature type="coiled-coil region" evidence="8">
    <location>
        <begin position="1154"/>
        <end position="1185"/>
    </location>
</feature>
<keyword evidence="2 7" id="KW-0853">WD repeat</keyword>
<dbReference type="Gene3D" id="2.130.10.10">
    <property type="entry name" value="YVTN repeat-like/Quinoprotein amine dehydrogenase"/>
    <property type="match status" value="3"/>
</dbReference>
<dbReference type="SUPFAM" id="SSF81324">
    <property type="entry name" value="Voltage-gated potassium channels"/>
    <property type="match status" value="1"/>
</dbReference>
<dbReference type="GO" id="GO:0016020">
    <property type="term" value="C:membrane"/>
    <property type="evidence" value="ECO:0007669"/>
    <property type="project" value="UniProtKB-SubCell"/>
</dbReference>
<reference evidence="11" key="1">
    <citation type="submission" date="2021-09" db="EMBL/GenBank/DDBJ databases">
        <authorList>
            <consortium name="AG Swart"/>
            <person name="Singh M."/>
            <person name="Singh A."/>
            <person name="Seah K."/>
            <person name="Emmerich C."/>
        </authorList>
    </citation>
    <scope>NUCLEOTIDE SEQUENCE</scope>
    <source>
        <strain evidence="11">ATCC30299</strain>
    </source>
</reference>
<feature type="repeat" description="WD" evidence="7">
    <location>
        <begin position="116"/>
        <end position="157"/>
    </location>
</feature>
<dbReference type="PANTHER" id="PTHR22847">
    <property type="entry name" value="WD40 REPEAT PROTEIN"/>
    <property type="match status" value="1"/>
</dbReference>